<evidence type="ECO:0000313" key="2">
    <source>
        <dbReference type="EMBL" id="CAE6794967.1"/>
    </source>
</evidence>
<keyword evidence="1" id="KW-1133">Transmembrane helix</keyword>
<keyword evidence="3" id="KW-1185">Reference proteome</keyword>
<dbReference type="Pfam" id="PF04307">
    <property type="entry name" value="YdjM"/>
    <property type="match status" value="1"/>
</dbReference>
<dbReference type="Proteomes" id="UP000675880">
    <property type="component" value="Unassembled WGS sequence"/>
</dbReference>
<reference evidence="2 3" key="1">
    <citation type="submission" date="2021-02" db="EMBL/GenBank/DDBJ databases">
        <authorList>
            <person name="Han P."/>
        </authorList>
    </citation>
    <scope>NUCLEOTIDE SEQUENCE [LARGE SCALE GENOMIC DNA]</scope>
    <source>
        <strain evidence="2">Candidatus Nitrospira sp. ZN2</strain>
    </source>
</reference>
<keyword evidence="1" id="KW-0812">Transmembrane</keyword>
<sequence length="170" mass="18604">MMGRTHCLVPAALAAWLFGPDPTILLISAGAGLLPDIDEPQSTIGYRLFLLAKGFKGLVGHRTYSHSLVGIVTAASMAVVFDLPWMWIEAGLIGWVSHLVLDALSGGVPLWWPLYATNRERWVLARWKPFGFADHLILVLAGVALGAAAIHGNWLGWWIELLKRDISVSQ</sequence>
<evidence type="ECO:0000256" key="1">
    <source>
        <dbReference type="SAM" id="Phobius"/>
    </source>
</evidence>
<comment type="caution">
    <text evidence="2">The sequence shown here is derived from an EMBL/GenBank/DDBJ whole genome shotgun (WGS) entry which is preliminary data.</text>
</comment>
<keyword evidence="1" id="KW-0472">Membrane</keyword>
<dbReference type="PANTHER" id="PTHR35531">
    <property type="entry name" value="INNER MEMBRANE PROTEIN YBCI-RELATED"/>
    <property type="match status" value="1"/>
</dbReference>
<organism evidence="2 3">
    <name type="scientific">Nitrospira defluvii</name>
    <dbReference type="NCBI Taxonomy" id="330214"/>
    <lineage>
        <taxon>Bacteria</taxon>
        <taxon>Pseudomonadati</taxon>
        <taxon>Nitrospirota</taxon>
        <taxon>Nitrospiria</taxon>
        <taxon>Nitrospirales</taxon>
        <taxon>Nitrospiraceae</taxon>
        <taxon>Nitrospira</taxon>
    </lineage>
</organism>
<feature type="transmembrane region" description="Helical" evidence="1">
    <location>
        <begin position="132"/>
        <end position="155"/>
    </location>
</feature>
<evidence type="ECO:0000313" key="3">
    <source>
        <dbReference type="Proteomes" id="UP000675880"/>
    </source>
</evidence>
<protein>
    <recommendedName>
        <fullName evidence="4">Membrane-bound metal-dependent hydrolase</fullName>
    </recommendedName>
</protein>
<dbReference type="RefSeq" id="WP_213044021.1">
    <property type="nucleotide sequence ID" value="NZ_CAJNBJ010000020.1"/>
</dbReference>
<gene>
    <name evidence="2" type="ORF">NSPZN2_70046</name>
</gene>
<name>A0ABM8S8U5_9BACT</name>
<accession>A0ABM8S8U5</accession>
<dbReference type="EMBL" id="CAJNBJ010000020">
    <property type="protein sequence ID" value="CAE6794967.1"/>
    <property type="molecule type" value="Genomic_DNA"/>
</dbReference>
<proteinExistence type="predicted"/>
<evidence type="ECO:0008006" key="4">
    <source>
        <dbReference type="Google" id="ProtNLM"/>
    </source>
</evidence>
<dbReference type="InterPro" id="IPR007404">
    <property type="entry name" value="YdjM-like"/>
</dbReference>
<feature type="transmembrane region" description="Helical" evidence="1">
    <location>
        <begin position="92"/>
        <end position="112"/>
    </location>
</feature>
<feature type="transmembrane region" description="Helical" evidence="1">
    <location>
        <begin position="64"/>
        <end position="85"/>
    </location>
</feature>
<dbReference type="PANTHER" id="PTHR35531:SF1">
    <property type="entry name" value="INNER MEMBRANE PROTEIN YBCI-RELATED"/>
    <property type="match status" value="1"/>
</dbReference>